<reference evidence="2" key="1">
    <citation type="submission" date="2021-01" db="EMBL/GenBank/DDBJ databases">
        <title>Whole genome shotgun sequence of Planosporangium mesophilum NBRC 109066.</title>
        <authorList>
            <person name="Komaki H."/>
            <person name="Tamura T."/>
        </authorList>
    </citation>
    <scope>NUCLEOTIDE SEQUENCE</scope>
    <source>
        <strain evidence="2">NBRC 109066</strain>
    </source>
</reference>
<dbReference type="GO" id="GO:0003796">
    <property type="term" value="F:lysozyme activity"/>
    <property type="evidence" value="ECO:0007669"/>
    <property type="project" value="InterPro"/>
</dbReference>
<dbReference type="Pfam" id="PF01183">
    <property type="entry name" value="Glyco_hydro_25"/>
    <property type="match status" value="1"/>
</dbReference>
<dbReference type="EMBL" id="BOON01000005">
    <property type="protein sequence ID" value="GII20998.1"/>
    <property type="molecule type" value="Genomic_DNA"/>
</dbReference>
<organism evidence="2 3">
    <name type="scientific">Planosporangium mesophilum</name>
    <dbReference type="NCBI Taxonomy" id="689768"/>
    <lineage>
        <taxon>Bacteria</taxon>
        <taxon>Bacillati</taxon>
        <taxon>Actinomycetota</taxon>
        <taxon>Actinomycetes</taxon>
        <taxon>Micromonosporales</taxon>
        <taxon>Micromonosporaceae</taxon>
        <taxon>Planosporangium</taxon>
    </lineage>
</organism>
<dbReference type="Gene3D" id="3.20.20.80">
    <property type="entry name" value="Glycosidases"/>
    <property type="match status" value="1"/>
</dbReference>
<evidence type="ECO:0000313" key="3">
    <source>
        <dbReference type="Proteomes" id="UP000599074"/>
    </source>
</evidence>
<evidence type="ECO:0008006" key="4">
    <source>
        <dbReference type="Google" id="ProtNLM"/>
    </source>
</evidence>
<evidence type="ECO:0000256" key="1">
    <source>
        <dbReference type="ARBA" id="ARBA00010646"/>
    </source>
</evidence>
<proteinExistence type="inferred from homology"/>
<protein>
    <recommendedName>
        <fullName evidence="4">Lyzozyme M1 (1,4-beta-N-acetylmuramidase), GH25 family</fullName>
    </recommendedName>
</protein>
<dbReference type="SUPFAM" id="SSF51445">
    <property type="entry name" value="(Trans)glycosidases"/>
    <property type="match status" value="1"/>
</dbReference>
<keyword evidence="3" id="KW-1185">Reference proteome</keyword>
<accession>A0A8J3T690</accession>
<comment type="similarity">
    <text evidence="1">Belongs to the glycosyl hydrolase 25 family.</text>
</comment>
<gene>
    <name evidence="2" type="ORF">Pme01_05950</name>
</gene>
<sequence length="322" mass="35170">MPPCLFSAGIDASDYDWDRGPMDLGSAVRDGMTFFTHKATEGTSIRHAHYRDALTRAAAAGMAFMGAYLVVRTPGNNGHGSVPAQVSYFLSYLDSQTPWWRTRPEFFLQVDTEHWGYDDVGPQHGAEACALLRAQTGKWVVHYAPRWAYGDSIPGDDPLWASSYGTNPAAPYRQVYPGDNSSAWAPYSRRTPIFLQYGSRTTIGSQPNCDANAYRGTVDQLRTVITGGDMDQQTERALKVAFAVPYDQDPAAISPGCWVSRAVEQPLRETLGKVREVSTKVDALQPGTPTQAQIDAAVLKAMKDPDVLKGIGDAIASHLHVT</sequence>
<dbReference type="InterPro" id="IPR017853">
    <property type="entry name" value="GH"/>
</dbReference>
<dbReference type="GO" id="GO:0016998">
    <property type="term" value="P:cell wall macromolecule catabolic process"/>
    <property type="evidence" value="ECO:0007669"/>
    <property type="project" value="InterPro"/>
</dbReference>
<dbReference type="AlphaFoldDB" id="A0A8J3T690"/>
<comment type="caution">
    <text evidence="2">The sequence shown here is derived from an EMBL/GenBank/DDBJ whole genome shotgun (WGS) entry which is preliminary data.</text>
</comment>
<evidence type="ECO:0000313" key="2">
    <source>
        <dbReference type="EMBL" id="GII20998.1"/>
    </source>
</evidence>
<dbReference type="GO" id="GO:0009253">
    <property type="term" value="P:peptidoglycan catabolic process"/>
    <property type="evidence" value="ECO:0007669"/>
    <property type="project" value="InterPro"/>
</dbReference>
<dbReference type="Proteomes" id="UP000599074">
    <property type="component" value="Unassembled WGS sequence"/>
</dbReference>
<name>A0A8J3T690_9ACTN</name>
<dbReference type="InterPro" id="IPR002053">
    <property type="entry name" value="Glyco_hydro_25"/>
</dbReference>